<dbReference type="STRING" id="210143.A0A1R3G1S8"/>
<dbReference type="GO" id="GO:0043565">
    <property type="term" value="F:sequence-specific DNA binding"/>
    <property type="evidence" value="ECO:0007669"/>
    <property type="project" value="InterPro"/>
</dbReference>
<dbReference type="Proteomes" id="UP000188268">
    <property type="component" value="Unassembled WGS sequence"/>
</dbReference>
<comment type="caution">
    <text evidence="2">The sequence shown here is derived from an EMBL/GenBank/DDBJ whole genome shotgun (WGS) entry which is preliminary data.</text>
</comment>
<dbReference type="AlphaFoldDB" id="A0A1R3G1S8"/>
<keyword evidence="3" id="KW-1185">Reference proteome</keyword>
<evidence type="ECO:0000313" key="3">
    <source>
        <dbReference type="Proteomes" id="UP000188268"/>
    </source>
</evidence>
<proteinExistence type="predicted"/>
<evidence type="ECO:0000259" key="1">
    <source>
        <dbReference type="PROSITE" id="PS51806"/>
    </source>
</evidence>
<dbReference type="PANTHER" id="PTHR46354">
    <property type="entry name" value="DOG1 DOMAIN-CONTAINING PROTEIN"/>
    <property type="match status" value="1"/>
</dbReference>
<sequence length="438" mass="49623">METLTKIPLFVPRMDENPGNAKYLEKPYDICDPYSNPQSQELVQILPHPEWAVHGYPEKKGDGWIGDSRTWELDVGALSSRLYFYQDPGTKPARRIWCSLNVGTEIYVSRAGETAEWTVSDFDVLVPEAKLKVCNTATITKMSELPSSASYMASAIQDSSAPQSETFKTFFECWIGEQNQYLEELVTASDQQQGTRDEESLRRLVERVTEHYELYYKAKARWGKLDVLAMLSPSWTSKFEDAFLWIGGWRPSMAFHLVYSKSGLQLEDQFAQLLRGLGRGDLGDLSPGQFSRINELQAKTIKEEKKISEKMAKLQETVADSAMVELSHLASEMMRRRGSAAGEVDGGEEREKERVNAAVESKEEGLQKVLQKADNLRLKTLKAVIEILSPIQAVHFLIAAAELHLRIHEWGKQRDADKKQHLLETASAQTQERCKNQS</sequence>
<accession>A0A1R3G1S8</accession>
<name>A0A1R3G1S8_COCAP</name>
<dbReference type="Gramene" id="OMO52024">
    <property type="protein sequence ID" value="OMO52024"/>
    <property type="gene ID" value="CCACVL1_29416"/>
</dbReference>
<gene>
    <name evidence="2" type="ORF">CCACVL1_29416</name>
</gene>
<dbReference type="GO" id="GO:0006351">
    <property type="term" value="P:DNA-templated transcription"/>
    <property type="evidence" value="ECO:0007669"/>
    <property type="project" value="InterPro"/>
</dbReference>
<feature type="domain" description="DOG1" evidence="1">
    <location>
        <begin position="164"/>
        <end position="417"/>
    </location>
</feature>
<dbReference type="InterPro" id="IPR051886">
    <property type="entry name" value="Seed_Dev/Stress_Resp_Reg"/>
</dbReference>
<reference evidence="2 3" key="1">
    <citation type="submission" date="2013-09" db="EMBL/GenBank/DDBJ databases">
        <title>Corchorus capsularis genome sequencing.</title>
        <authorList>
            <person name="Alam M."/>
            <person name="Haque M.S."/>
            <person name="Islam M.S."/>
            <person name="Emdad E.M."/>
            <person name="Islam M.M."/>
            <person name="Ahmed B."/>
            <person name="Halim A."/>
            <person name="Hossen Q.M.M."/>
            <person name="Hossain M.Z."/>
            <person name="Ahmed R."/>
            <person name="Khan M.M."/>
            <person name="Islam R."/>
            <person name="Rashid M.M."/>
            <person name="Khan S.A."/>
            <person name="Rahman M.S."/>
            <person name="Alam M."/>
        </authorList>
    </citation>
    <scope>NUCLEOTIDE SEQUENCE [LARGE SCALE GENOMIC DNA]</scope>
    <source>
        <strain evidence="3">cv. CVL-1</strain>
        <tissue evidence="2">Whole seedling</tissue>
    </source>
</reference>
<dbReference type="PROSITE" id="PS51806">
    <property type="entry name" value="DOG1"/>
    <property type="match status" value="1"/>
</dbReference>
<dbReference type="InterPro" id="IPR025422">
    <property type="entry name" value="TGA_domain"/>
</dbReference>
<organism evidence="2 3">
    <name type="scientific">Corchorus capsularis</name>
    <name type="common">Jute</name>
    <dbReference type="NCBI Taxonomy" id="210143"/>
    <lineage>
        <taxon>Eukaryota</taxon>
        <taxon>Viridiplantae</taxon>
        <taxon>Streptophyta</taxon>
        <taxon>Embryophyta</taxon>
        <taxon>Tracheophyta</taxon>
        <taxon>Spermatophyta</taxon>
        <taxon>Magnoliopsida</taxon>
        <taxon>eudicotyledons</taxon>
        <taxon>Gunneridae</taxon>
        <taxon>Pentapetalae</taxon>
        <taxon>rosids</taxon>
        <taxon>malvids</taxon>
        <taxon>Malvales</taxon>
        <taxon>Malvaceae</taxon>
        <taxon>Grewioideae</taxon>
        <taxon>Apeibeae</taxon>
        <taxon>Corchorus</taxon>
    </lineage>
</organism>
<dbReference type="PANTHER" id="PTHR46354:SF4">
    <property type="entry name" value="PROTEIN DOG1-LIKE 3"/>
    <property type="match status" value="1"/>
</dbReference>
<dbReference type="Pfam" id="PF14144">
    <property type="entry name" value="DOG1"/>
    <property type="match status" value="1"/>
</dbReference>
<dbReference type="Pfam" id="PF24804">
    <property type="entry name" value="DUF7705"/>
    <property type="match status" value="1"/>
</dbReference>
<dbReference type="InterPro" id="IPR056122">
    <property type="entry name" value="DUF7705"/>
</dbReference>
<dbReference type="OrthoDB" id="542841at2759"/>
<evidence type="ECO:0000313" key="2">
    <source>
        <dbReference type="EMBL" id="OMO52024.1"/>
    </source>
</evidence>
<protein>
    <recommendedName>
        <fullName evidence="1">DOG1 domain-containing protein</fullName>
    </recommendedName>
</protein>
<dbReference type="EMBL" id="AWWV01015620">
    <property type="protein sequence ID" value="OMO52024.1"/>
    <property type="molecule type" value="Genomic_DNA"/>
</dbReference>